<proteinExistence type="predicted"/>
<keyword evidence="1" id="KW-0378">Hydrolase</keyword>
<accession>A0A161M6B0</accession>
<dbReference type="GO" id="GO:0017111">
    <property type="term" value="F:ribonucleoside triphosphate phosphatase activity"/>
    <property type="evidence" value="ECO:0007669"/>
    <property type="project" value="UniProtKB-EC"/>
</dbReference>
<dbReference type="EC" id="3.6.1.15" evidence="1"/>
<name>A0A161M6B0_TRIIF</name>
<dbReference type="EC" id="3.6.4.4" evidence="1"/>
<evidence type="ECO:0000313" key="1">
    <source>
        <dbReference type="EMBL" id="JAR97400.1"/>
    </source>
</evidence>
<organism evidence="1">
    <name type="scientific">Triatoma infestans</name>
    <name type="common">Assassin bug</name>
    <dbReference type="NCBI Taxonomy" id="30076"/>
    <lineage>
        <taxon>Eukaryota</taxon>
        <taxon>Metazoa</taxon>
        <taxon>Ecdysozoa</taxon>
        <taxon>Arthropoda</taxon>
        <taxon>Hexapoda</taxon>
        <taxon>Insecta</taxon>
        <taxon>Pterygota</taxon>
        <taxon>Neoptera</taxon>
        <taxon>Paraneoptera</taxon>
        <taxon>Hemiptera</taxon>
        <taxon>Heteroptera</taxon>
        <taxon>Panheteroptera</taxon>
        <taxon>Cimicomorpha</taxon>
        <taxon>Reduviidae</taxon>
        <taxon>Triatominae</taxon>
        <taxon>Triatoma</taxon>
    </lineage>
</organism>
<dbReference type="AlphaFoldDB" id="A0A161M6B0"/>
<dbReference type="EMBL" id="GEMB01005924">
    <property type="protein sequence ID" value="JAR97400.1"/>
    <property type="molecule type" value="Transcribed_RNA"/>
</dbReference>
<protein>
    <submittedName>
        <fullName evidence="1">Kif5c protein</fullName>
        <ecNumber evidence="1">3.6.1.15</ecNumber>
        <ecNumber evidence="1">3.6.1.3</ecNumber>
        <ecNumber evidence="1">3.6.4.4</ecNumber>
    </submittedName>
</protein>
<sequence>MADYMMLVLQELFREFSMISSILSTIIQAVNGVLFLSTLEIYNEVCYDLMNLVESNDQEDVILQKGICNGRR</sequence>
<dbReference type="EC" id="3.6.1.3" evidence="1"/>
<reference evidence="1" key="2">
    <citation type="journal article" date="2017" name="J. Med. Entomol.">
        <title>Transcriptome Analysis of the Triatoma infestans (Hemiptera: Reduviidae) Integument.</title>
        <authorList>
            <person name="Calderon-Fernandez G.M."/>
            <person name="Moriconi D.E."/>
            <person name="Dulbecco A.B."/>
            <person name="Juarez M.P."/>
        </authorList>
    </citation>
    <scope>NUCLEOTIDE SEQUENCE</scope>
    <source>
        <strain evidence="1">Int1</strain>
        <tissue evidence="1">Integument</tissue>
    </source>
</reference>
<reference evidence="1" key="1">
    <citation type="submission" date="2016-04" db="EMBL/GenBank/DDBJ databases">
        <authorList>
            <person name="Calderon-Fernandez G.M.Sr."/>
        </authorList>
    </citation>
    <scope>NUCLEOTIDE SEQUENCE</scope>
    <source>
        <strain evidence="1">Int1</strain>
        <tissue evidence="1">Integument</tissue>
    </source>
</reference>